<dbReference type="PROSITE" id="PS51398">
    <property type="entry name" value="PAW"/>
    <property type="match status" value="1"/>
</dbReference>
<evidence type="ECO:0000256" key="12">
    <source>
        <dbReference type="ARBA" id="ARBA00032901"/>
    </source>
</evidence>
<dbReference type="InterPro" id="IPR036339">
    <property type="entry name" value="PUB-like_dom_sf"/>
</dbReference>
<dbReference type="SUPFAM" id="SSF49785">
    <property type="entry name" value="Galactose-binding domain-like"/>
    <property type="match status" value="1"/>
</dbReference>
<dbReference type="InterPro" id="IPR008979">
    <property type="entry name" value="Galactose-bd-like_sf"/>
</dbReference>
<gene>
    <name evidence="15" type="ORF">HHI36_001926</name>
</gene>
<evidence type="ECO:0000256" key="5">
    <source>
        <dbReference type="ARBA" id="ARBA00012158"/>
    </source>
</evidence>
<dbReference type="InterPro" id="IPR038765">
    <property type="entry name" value="Papain-like_cys_pep_sf"/>
</dbReference>
<protein>
    <recommendedName>
        <fullName evidence="6">Peptide-N(4)-(N-acetyl-beta-glucosaminyl)asparagine amidase</fullName>
        <ecNumber evidence="5">3.5.1.52</ecNumber>
    </recommendedName>
    <alternativeName>
        <fullName evidence="12">Peptide:N-glycanase</fullName>
    </alternativeName>
</protein>
<dbReference type="Pfam" id="PF09409">
    <property type="entry name" value="PUB"/>
    <property type="match status" value="1"/>
</dbReference>
<reference evidence="15 16" key="1">
    <citation type="journal article" date="2021" name="BMC Biol.">
        <title>Horizontally acquired antibacterial genes associated with adaptive radiation of ladybird beetles.</title>
        <authorList>
            <person name="Li H.S."/>
            <person name="Tang X.F."/>
            <person name="Huang Y.H."/>
            <person name="Xu Z.Y."/>
            <person name="Chen M.L."/>
            <person name="Du X.Y."/>
            <person name="Qiu B.Y."/>
            <person name="Chen P.T."/>
            <person name="Zhang W."/>
            <person name="Slipinski A."/>
            <person name="Escalona H.E."/>
            <person name="Waterhouse R.M."/>
            <person name="Zwick A."/>
            <person name="Pang H."/>
        </authorList>
    </citation>
    <scope>NUCLEOTIDE SEQUENCE [LARGE SCALE GENOMIC DNA]</scope>
    <source>
        <strain evidence="15">SYSU2018</strain>
    </source>
</reference>
<evidence type="ECO:0000256" key="13">
    <source>
        <dbReference type="PROSITE-ProRule" id="PRU00731"/>
    </source>
</evidence>
<dbReference type="PANTHER" id="PTHR12143">
    <property type="entry name" value="PEPTIDE N-GLYCANASE PNGASE -RELATED"/>
    <property type="match status" value="1"/>
</dbReference>
<dbReference type="AlphaFoldDB" id="A0ABD2P9F7"/>
<dbReference type="SUPFAM" id="SSF143503">
    <property type="entry name" value="PUG domain-like"/>
    <property type="match status" value="1"/>
</dbReference>
<keyword evidence="10" id="KW-0862">Zinc</keyword>
<dbReference type="InterPro" id="IPR006588">
    <property type="entry name" value="Peptide_N_glycanase_PAW_dom"/>
</dbReference>
<dbReference type="EMBL" id="JABFTP020000185">
    <property type="protein sequence ID" value="KAL3287455.1"/>
    <property type="molecule type" value="Genomic_DNA"/>
</dbReference>
<comment type="cofactor">
    <cofactor evidence="2">
        <name>Zn(2+)</name>
        <dbReference type="ChEBI" id="CHEBI:29105"/>
    </cofactor>
</comment>
<dbReference type="InterPro" id="IPR050883">
    <property type="entry name" value="PNGase"/>
</dbReference>
<dbReference type="Gene3D" id="2.60.120.1020">
    <property type="entry name" value="Peptide N glycanase, PAW domain"/>
    <property type="match status" value="1"/>
</dbReference>
<dbReference type="EC" id="3.5.1.52" evidence="5"/>
<keyword evidence="9" id="KW-0378">Hydrolase</keyword>
<dbReference type="GO" id="GO:0046872">
    <property type="term" value="F:metal ion binding"/>
    <property type="evidence" value="ECO:0007669"/>
    <property type="project" value="UniProtKB-KW"/>
</dbReference>
<dbReference type="SUPFAM" id="SSF54001">
    <property type="entry name" value="Cysteine proteinases"/>
    <property type="match status" value="1"/>
</dbReference>
<keyword evidence="8" id="KW-0479">Metal-binding</keyword>
<dbReference type="Proteomes" id="UP001516400">
    <property type="component" value="Unassembled WGS sequence"/>
</dbReference>
<proteinExistence type="inferred from homology"/>
<comment type="subcellular location">
    <subcellularLocation>
        <location evidence="3">Cytoplasm</location>
    </subcellularLocation>
</comment>
<evidence type="ECO:0000256" key="3">
    <source>
        <dbReference type="ARBA" id="ARBA00004496"/>
    </source>
</evidence>
<dbReference type="Gene3D" id="1.20.58.2190">
    <property type="match status" value="1"/>
</dbReference>
<organism evidence="15 16">
    <name type="scientific">Cryptolaemus montrouzieri</name>
    <dbReference type="NCBI Taxonomy" id="559131"/>
    <lineage>
        <taxon>Eukaryota</taxon>
        <taxon>Metazoa</taxon>
        <taxon>Ecdysozoa</taxon>
        <taxon>Arthropoda</taxon>
        <taxon>Hexapoda</taxon>
        <taxon>Insecta</taxon>
        <taxon>Pterygota</taxon>
        <taxon>Neoptera</taxon>
        <taxon>Endopterygota</taxon>
        <taxon>Coleoptera</taxon>
        <taxon>Polyphaga</taxon>
        <taxon>Cucujiformia</taxon>
        <taxon>Coccinelloidea</taxon>
        <taxon>Coccinellidae</taxon>
        <taxon>Scymninae</taxon>
        <taxon>Scymnini</taxon>
        <taxon>Cryptolaemus</taxon>
    </lineage>
</organism>
<keyword evidence="7" id="KW-0963">Cytoplasm</keyword>
<keyword evidence="16" id="KW-1185">Reference proteome</keyword>
<evidence type="ECO:0000256" key="6">
    <source>
        <dbReference type="ARBA" id="ARBA00018546"/>
    </source>
</evidence>
<comment type="function">
    <text evidence="11">Specifically deglycosylates the denatured form of N-linked glycoproteins in the cytoplasm and assists their proteasome-mediated degradation. Cleaves the beta-aspartyl-glucosamine (GlcNAc) of the glycan and the amide side chain of Asn, converting Asn to Asp. Prefers proteins containing high-mannose over those bearing complex type oligosaccharides. Can recognize misfolded proteins in the endoplasmic reticulum that are exported to the cytosol to be destroyed and deglycosylate them, while it has no activity toward native proteins. Deglycosylation is a prerequisite for subsequent proteasome-mediated degradation of some, but not all, misfolded glycoproteins.</text>
</comment>
<feature type="domain" description="PAW" evidence="14">
    <location>
        <begin position="431"/>
        <end position="632"/>
    </location>
</feature>
<dbReference type="GO" id="GO:0005737">
    <property type="term" value="C:cytoplasm"/>
    <property type="evidence" value="ECO:0007669"/>
    <property type="project" value="UniProtKB-SubCell"/>
</dbReference>
<evidence type="ECO:0000313" key="15">
    <source>
        <dbReference type="EMBL" id="KAL3287455.1"/>
    </source>
</evidence>
<evidence type="ECO:0000259" key="14">
    <source>
        <dbReference type="PROSITE" id="PS51398"/>
    </source>
</evidence>
<accession>A0ABD2P9F7</accession>
<dbReference type="InterPro" id="IPR018997">
    <property type="entry name" value="PUB_domain"/>
</dbReference>
<evidence type="ECO:0000256" key="11">
    <source>
        <dbReference type="ARBA" id="ARBA00024870"/>
    </source>
</evidence>
<dbReference type="GO" id="GO:0000224">
    <property type="term" value="F:peptide-N4-(N-acetyl-beta-glucosaminyl)asparagine amidase activity"/>
    <property type="evidence" value="ECO:0007669"/>
    <property type="project" value="UniProtKB-EC"/>
</dbReference>
<evidence type="ECO:0000256" key="10">
    <source>
        <dbReference type="ARBA" id="ARBA00022833"/>
    </source>
</evidence>
<dbReference type="Pfam" id="PF01841">
    <property type="entry name" value="Transglut_core"/>
    <property type="match status" value="1"/>
</dbReference>
<evidence type="ECO:0000256" key="4">
    <source>
        <dbReference type="ARBA" id="ARBA00009390"/>
    </source>
</evidence>
<comment type="similarity">
    <text evidence="4 13">Belongs to the transglutaminase-like superfamily. PNGase family.</text>
</comment>
<evidence type="ECO:0000313" key="16">
    <source>
        <dbReference type="Proteomes" id="UP001516400"/>
    </source>
</evidence>
<comment type="caution">
    <text evidence="15">The sequence shown here is derived from an EMBL/GenBank/DDBJ whole genome shotgun (WGS) entry which is preliminary data.</text>
</comment>
<evidence type="ECO:0000256" key="8">
    <source>
        <dbReference type="ARBA" id="ARBA00022723"/>
    </source>
</evidence>
<dbReference type="Pfam" id="PF04721">
    <property type="entry name" value="PAW"/>
    <property type="match status" value="1"/>
</dbReference>
<name>A0ABD2P9F7_9CUCU</name>
<comment type="catalytic activity">
    <reaction evidence="1">
        <text>Hydrolysis of an N(4)-(acetyl-beta-D-glucosaminyl)asparagine residue in which the glucosamine residue may be further glycosylated, to yield a (substituted) N-acetyl-beta-D-glucosaminylamine and a peptide containing an aspartate residue.</text>
        <dbReference type="EC" id="3.5.1.52"/>
    </reaction>
</comment>
<evidence type="ECO:0000256" key="7">
    <source>
        <dbReference type="ARBA" id="ARBA00022490"/>
    </source>
</evidence>
<evidence type="ECO:0000256" key="9">
    <source>
        <dbReference type="ARBA" id="ARBA00022801"/>
    </source>
</evidence>
<evidence type="ECO:0000256" key="2">
    <source>
        <dbReference type="ARBA" id="ARBA00001947"/>
    </source>
</evidence>
<dbReference type="InterPro" id="IPR038680">
    <property type="entry name" value="PAW_sf"/>
</dbReference>
<dbReference type="SMART" id="SM00460">
    <property type="entry name" value="TGc"/>
    <property type="match status" value="1"/>
</dbReference>
<evidence type="ECO:0000256" key="1">
    <source>
        <dbReference type="ARBA" id="ARBA00001650"/>
    </source>
</evidence>
<dbReference type="Gene3D" id="3.10.620.30">
    <property type="match status" value="1"/>
</dbReference>
<sequence length="632" mass="74502">MGLQEVISLVETNSFCNLKEVRDTFLKVAHNILNHPDRPEYRILKKANLSVVKKILALKGGREMLLVMGFSEDANNFKFPYGEPYISQLKKISGELCTWEPVPRKSREAIEENPGPSTLTVNPHDDIMVKPIVLESVVQKYSNPFLRRITETFHIAQVYSNRLLKENARDRIPVEMLEKNAQKKMRSIQLQIKKEGKTADVDVSMQELLLVELLNWFKEEFFTWVDCPECEKCGEETVFHHMNTDRELMIYTKRIEMYKCTSCYQFTAFPRYNDLNILLETRKGRCGEWANVFTLLCHAMDWDARYVLDETDHVWTEVWSPFQKRWLHCDPCDNVCDSPLMYEHGWKKKLSYVMAYSPEELQDVTWRYSSNHKELLKRRKLCTEAELIAAILELRGKRWESLTVPRKEYLTKRTVEELVQLMQERHPKDEEMRGRTSGSINWRVARGETTEVEWMPSTFGLYESQLVNLKYGIKYSCALDRYECKGHNSLTIERWYNCVMEMSNMMRKVEHDWKQVYLCRTEGFEGVGRITWKVMLKDTQKRILSVYLKMERKTFENGEVSITLSSDDKTHPEILLPPENYLKTTNFRGAKFIIIEAMLKGGKGKEAWQHAQLFRQSVDSDDYPFELDLTFE</sequence>
<dbReference type="CDD" id="cd09212">
    <property type="entry name" value="PUB"/>
    <property type="match status" value="1"/>
</dbReference>
<dbReference type="InterPro" id="IPR002931">
    <property type="entry name" value="Transglutaminase-like"/>
</dbReference>
<dbReference type="Gene3D" id="2.20.25.10">
    <property type="match status" value="1"/>
</dbReference>
<dbReference type="PANTHER" id="PTHR12143:SF19">
    <property type="entry name" value="PEPTIDE-N(4)-(N-ACETYL-BETA-GLUCOSAMINYL)ASPARAGINE AMIDASE"/>
    <property type="match status" value="1"/>
</dbReference>